<dbReference type="InterPro" id="IPR002491">
    <property type="entry name" value="ABC_transptr_periplasmic_BD"/>
</dbReference>
<evidence type="ECO:0000313" key="5">
    <source>
        <dbReference type="Proteomes" id="UP001597368"/>
    </source>
</evidence>
<name>A0ABW4SX53_9ACTN</name>
<feature type="domain" description="Fe/B12 periplasmic-binding" evidence="3">
    <location>
        <begin position="55"/>
        <end position="334"/>
    </location>
</feature>
<dbReference type="PANTHER" id="PTHR30535:SF34">
    <property type="entry name" value="MOLYBDATE-BINDING PROTEIN MOLA"/>
    <property type="match status" value="1"/>
</dbReference>
<accession>A0ABW4SX53</accession>
<dbReference type="Pfam" id="PF01497">
    <property type="entry name" value="Peripla_BP_2"/>
    <property type="match status" value="1"/>
</dbReference>
<dbReference type="PANTHER" id="PTHR30535">
    <property type="entry name" value="VITAMIN B12-BINDING PROTEIN"/>
    <property type="match status" value="1"/>
</dbReference>
<feature type="signal peptide" evidence="2">
    <location>
        <begin position="1"/>
        <end position="23"/>
    </location>
</feature>
<evidence type="ECO:0000259" key="3">
    <source>
        <dbReference type="PROSITE" id="PS50983"/>
    </source>
</evidence>
<keyword evidence="2" id="KW-0732">Signal</keyword>
<evidence type="ECO:0000313" key="4">
    <source>
        <dbReference type="EMBL" id="MFD1933480.1"/>
    </source>
</evidence>
<sequence>MSRFAMLAAACLMVAACGTQSPAARPSSAAAREPGYPVTIKNCGQDYTFPAGPRRVVVMNGGSIGEVSSLLALGLGDRILANLQSYGASDEPGRAEAVAALPTGDFKRTSFNDIPRESMLGLRPDFVLATSGRQFEPRDGFATREELRAAGAPTYTPESTCGVGVRQDQSIEDSYTLLRDLGRIFQVSDRAEQLIAESKRRIAAVSAKVAGRPKPRAMLIIPGMTMGSNAFSSIGAKGIWNDIFAKAGAVNAFENTTDDLFTNLSKEQVAATQVDVVVIVDWLNPDPDAEARKLFAQFPHWGKRYVVLSDSAYVAPNNATAVEKIAKVIHPEAF</sequence>
<protein>
    <submittedName>
        <fullName evidence="4">ABC transporter substrate-binding protein</fullName>
    </submittedName>
</protein>
<organism evidence="4 5">
    <name type="scientific">Nonomuraea mangrovi</name>
    <dbReference type="NCBI Taxonomy" id="2316207"/>
    <lineage>
        <taxon>Bacteria</taxon>
        <taxon>Bacillati</taxon>
        <taxon>Actinomycetota</taxon>
        <taxon>Actinomycetes</taxon>
        <taxon>Streptosporangiales</taxon>
        <taxon>Streptosporangiaceae</taxon>
        <taxon>Nonomuraea</taxon>
    </lineage>
</organism>
<comment type="caution">
    <text evidence="4">The sequence shown here is derived from an EMBL/GenBank/DDBJ whole genome shotgun (WGS) entry which is preliminary data.</text>
</comment>
<keyword evidence="5" id="KW-1185">Reference proteome</keyword>
<reference evidence="5" key="1">
    <citation type="journal article" date="2019" name="Int. J. Syst. Evol. Microbiol.">
        <title>The Global Catalogue of Microorganisms (GCM) 10K type strain sequencing project: providing services to taxonomists for standard genome sequencing and annotation.</title>
        <authorList>
            <consortium name="The Broad Institute Genomics Platform"/>
            <consortium name="The Broad Institute Genome Sequencing Center for Infectious Disease"/>
            <person name="Wu L."/>
            <person name="Ma J."/>
        </authorList>
    </citation>
    <scope>NUCLEOTIDE SEQUENCE [LARGE SCALE GENOMIC DNA]</scope>
    <source>
        <strain evidence="5">ICMP 6774ER</strain>
    </source>
</reference>
<dbReference type="Proteomes" id="UP001597368">
    <property type="component" value="Unassembled WGS sequence"/>
</dbReference>
<dbReference type="Gene3D" id="3.40.50.1980">
    <property type="entry name" value="Nitrogenase molybdenum iron protein domain"/>
    <property type="match status" value="2"/>
</dbReference>
<proteinExistence type="inferred from homology"/>
<dbReference type="EMBL" id="JBHUFV010000033">
    <property type="protein sequence ID" value="MFD1933480.1"/>
    <property type="molecule type" value="Genomic_DNA"/>
</dbReference>
<dbReference type="SUPFAM" id="SSF53807">
    <property type="entry name" value="Helical backbone' metal receptor"/>
    <property type="match status" value="1"/>
</dbReference>
<dbReference type="PROSITE" id="PS51257">
    <property type="entry name" value="PROKAR_LIPOPROTEIN"/>
    <property type="match status" value="1"/>
</dbReference>
<feature type="chain" id="PRO_5046126191" evidence="2">
    <location>
        <begin position="24"/>
        <end position="334"/>
    </location>
</feature>
<dbReference type="RefSeq" id="WP_379573523.1">
    <property type="nucleotide sequence ID" value="NZ_JBHUFV010000033.1"/>
</dbReference>
<evidence type="ECO:0000256" key="1">
    <source>
        <dbReference type="ARBA" id="ARBA00008814"/>
    </source>
</evidence>
<dbReference type="InterPro" id="IPR050902">
    <property type="entry name" value="ABC_Transporter_SBP"/>
</dbReference>
<dbReference type="PROSITE" id="PS50983">
    <property type="entry name" value="FE_B12_PBP"/>
    <property type="match status" value="1"/>
</dbReference>
<evidence type="ECO:0000256" key="2">
    <source>
        <dbReference type="SAM" id="SignalP"/>
    </source>
</evidence>
<comment type="similarity">
    <text evidence="1">Belongs to the bacterial solute-binding protein 8 family.</text>
</comment>
<gene>
    <name evidence="4" type="ORF">ACFSKW_18650</name>
</gene>